<feature type="binding site" evidence="6">
    <location>
        <position position="293"/>
    </location>
    <ligand>
        <name>Mn(2+)</name>
        <dbReference type="ChEBI" id="CHEBI:29035"/>
        <label>2</label>
    </ligand>
</feature>
<dbReference type="InterPro" id="IPR017850">
    <property type="entry name" value="Alkaline_phosphatase_core_sf"/>
</dbReference>
<comment type="cofactor">
    <cofactor evidence="6">
        <name>Mn(2+)</name>
        <dbReference type="ChEBI" id="CHEBI:29035"/>
    </cofactor>
    <text evidence="6">Binds 2 manganese ions.</text>
</comment>
<feature type="binding site" evidence="6">
    <location>
        <position position="329"/>
    </location>
    <ligand>
        <name>Mn(2+)</name>
        <dbReference type="ChEBI" id="CHEBI:29035"/>
        <label>1</label>
    </ligand>
</feature>
<keyword evidence="5 6" id="KW-0413">Isomerase</keyword>
<proteinExistence type="inferred from homology"/>
<dbReference type="PANTHER" id="PTHR21110:SF0">
    <property type="entry name" value="PHOSPHOPENTOMUTASE"/>
    <property type="match status" value="1"/>
</dbReference>
<feature type="binding site" evidence="6">
    <location>
        <position position="330"/>
    </location>
    <ligand>
        <name>Mn(2+)</name>
        <dbReference type="ChEBI" id="CHEBI:29035"/>
        <label>1</label>
    </ligand>
</feature>
<comment type="catalytic activity">
    <reaction evidence="6">
        <text>alpha-D-ribose 1-phosphate = D-ribose 5-phosphate</text>
        <dbReference type="Rhea" id="RHEA:18793"/>
        <dbReference type="ChEBI" id="CHEBI:57720"/>
        <dbReference type="ChEBI" id="CHEBI:78346"/>
        <dbReference type="EC" id="5.4.2.7"/>
    </reaction>
</comment>
<dbReference type="Pfam" id="PF01676">
    <property type="entry name" value="Metalloenzyme"/>
    <property type="match status" value="1"/>
</dbReference>
<dbReference type="RefSeq" id="WP_091611335.1">
    <property type="nucleotide sequence ID" value="NZ_FNNC01000001.1"/>
</dbReference>
<dbReference type="GO" id="GO:0009117">
    <property type="term" value="P:nucleotide metabolic process"/>
    <property type="evidence" value="ECO:0007669"/>
    <property type="project" value="UniProtKB-UniRule"/>
</dbReference>
<feature type="binding site" evidence="6">
    <location>
        <position position="288"/>
    </location>
    <ligand>
        <name>Mn(2+)</name>
        <dbReference type="ChEBI" id="CHEBI:29035"/>
        <label>2</label>
    </ligand>
</feature>
<dbReference type="GO" id="GO:0043094">
    <property type="term" value="P:metabolic compound salvage"/>
    <property type="evidence" value="ECO:0007669"/>
    <property type="project" value="UniProtKB-UniRule"/>
</dbReference>
<evidence type="ECO:0000256" key="7">
    <source>
        <dbReference type="NCBIfam" id="TIGR01696"/>
    </source>
</evidence>
<accession>A0A1H2RG81</accession>
<comment type="similarity">
    <text evidence="1 6">Belongs to the phosphopentomutase family.</text>
</comment>
<comment type="pathway">
    <text evidence="6">Carbohydrate degradation; 2-deoxy-D-ribose 1-phosphate degradation; D-glyceraldehyde 3-phosphate and acetaldehyde from 2-deoxy-alpha-D-ribose 1-phosphate: step 1/2.</text>
</comment>
<dbReference type="HAMAP" id="MF_00740">
    <property type="entry name" value="Phosphopentomut"/>
    <property type="match status" value="1"/>
</dbReference>
<keyword evidence="4 6" id="KW-0464">Manganese</keyword>
<dbReference type="Gene3D" id="3.40.720.10">
    <property type="entry name" value="Alkaline Phosphatase, subunit A"/>
    <property type="match status" value="1"/>
</dbReference>
<dbReference type="EC" id="5.4.2.7" evidence="6 7"/>
<sequence length="397" mass="43993">MENYKYPRVFLVVMDSVGIGEAPDAEEYGDKGADTLGHIAQHMNGIKIPNLERMGLGNIREIPGVEASASPIASYGYMEEMSRSKDTMTGHWEIMGLYIDEPFRTFPDGFPDELLQQLEQETGRGVLGNKVASGTEIIEELGEEHQKTGKLIVYTSADSVLQIAAHEDEVPIEELYDICEKARAMTYEAPYMIGRVIARPFKGSPGNYERTSNRHDYALKPFGRTVMNDLEDAGLDSIAIGKISDIYDGEGVTESIRTSSNMDGMDRVTETAQKSFTGLSFLNLVDFDAKFGHRRDPQGYGEALEEFDARLPELLEAMHENDLLLITADHGNDPVHHGTDHTREIVPLLAYSKSTGPAPLGTRKTFADIGATVADNFRLSMPKYGTSFLQQLKRKGE</sequence>
<dbReference type="FunFam" id="3.30.70.1250:FF:000001">
    <property type="entry name" value="Phosphopentomutase"/>
    <property type="match status" value="1"/>
</dbReference>
<dbReference type="GO" id="GO:0006015">
    <property type="term" value="P:5-phosphoribose 1-diphosphate biosynthetic process"/>
    <property type="evidence" value="ECO:0007669"/>
    <property type="project" value="UniProtKB-UniPathway"/>
</dbReference>
<organism evidence="9 10">
    <name type="scientific">Marinococcus luteus</name>
    <dbReference type="NCBI Taxonomy" id="1122204"/>
    <lineage>
        <taxon>Bacteria</taxon>
        <taxon>Bacillati</taxon>
        <taxon>Bacillota</taxon>
        <taxon>Bacilli</taxon>
        <taxon>Bacillales</taxon>
        <taxon>Bacillaceae</taxon>
        <taxon>Marinococcus</taxon>
    </lineage>
</organism>
<comment type="subcellular location">
    <subcellularLocation>
        <location evidence="6">Cytoplasm</location>
    </subcellularLocation>
</comment>
<protein>
    <recommendedName>
        <fullName evidence="6 7">Phosphopentomutase</fullName>
        <ecNumber evidence="6 7">5.4.2.7</ecNumber>
    </recommendedName>
    <alternativeName>
        <fullName evidence="6">Phosphodeoxyribomutase</fullName>
    </alternativeName>
</protein>
<dbReference type="GO" id="GO:0005829">
    <property type="term" value="C:cytosol"/>
    <property type="evidence" value="ECO:0007669"/>
    <property type="project" value="TreeGrafter"/>
</dbReference>
<evidence type="ECO:0000313" key="10">
    <source>
        <dbReference type="Proteomes" id="UP000199488"/>
    </source>
</evidence>
<evidence type="ECO:0000256" key="5">
    <source>
        <dbReference type="ARBA" id="ARBA00023235"/>
    </source>
</evidence>
<evidence type="ECO:0000313" key="9">
    <source>
        <dbReference type="EMBL" id="SDW18411.1"/>
    </source>
</evidence>
<keyword evidence="3 6" id="KW-0479">Metal-binding</keyword>
<evidence type="ECO:0000256" key="4">
    <source>
        <dbReference type="ARBA" id="ARBA00023211"/>
    </source>
</evidence>
<dbReference type="NCBIfam" id="TIGR01696">
    <property type="entry name" value="deoB"/>
    <property type="match status" value="1"/>
</dbReference>
<dbReference type="CDD" id="cd16009">
    <property type="entry name" value="PPM"/>
    <property type="match status" value="1"/>
</dbReference>
<dbReference type="PIRSF" id="PIRSF001491">
    <property type="entry name" value="Ppentomutase"/>
    <property type="match status" value="1"/>
</dbReference>
<dbReference type="AlphaFoldDB" id="A0A1H2RG81"/>
<dbReference type="GO" id="GO:0030145">
    <property type="term" value="F:manganese ion binding"/>
    <property type="evidence" value="ECO:0007669"/>
    <property type="project" value="UniProtKB-UniRule"/>
</dbReference>
<feature type="binding site" evidence="6">
    <location>
        <position position="15"/>
    </location>
    <ligand>
        <name>Mn(2+)</name>
        <dbReference type="ChEBI" id="CHEBI:29035"/>
        <label>1</label>
    </ligand>
</feature>
<dbReference type="PANTHER" id="PTHR21110">
    <property type="entry name" value="PHOSPHOPENTOMUTASE"/>
    <property type="match status" value="1"/>
</dbReference>
<keyword evidence="10" id="KW-1185">Reference proteome</keyword>
<dbReference type="InterPro" id="IPR006124">
    <property type="entry name" value="Metalloenzyme"/>
</dbReference>
<evidence type="ECO:0000256" key="2">
    <source>
        <dbReference type="ARBA" id="ARBA00022490"/>
    </source>
</evidence>
<evidence type="ECO:0000259" key="8">
    <source>
        <dbReference type="Pfam" id="PF01676"/>
    </source>
</evidence>
<dbReference type="Gene3D" id="3.30.70.1250">
    <property type="entry name" value="Phosphopentomutase"/>
    <property type="match status" value="1"/>
</dbReference>
<evidence type="ECO:0000256" key="6">
    <source>
        <dbReference type="HAMAP-Rule" id="MF_00740"/>
    </source>
</evidence>
<evidence type="ECO:0000256" key="3">
    <source>
        <dbReference type="ARBA" id="ARBA00022723"/>
    </source>
</evidence>
<gene>
    <name evidence="6" type="primary">deoB</name>
    <name evidence="9" type="ORF">SAMN05421781_0755</name>
</gene>
<dbReference type="InterPro" id="IPR010045">
    <property type="entry name" value="DeoB"/>
</dbReference>
<comment type="catalytic activity">
    <reaction evidence="6">
        <text>2-deoxy-alpha-D-ribose 1-phosphate = 2-deoxy-D-ribose 5-phosphate</text>
        <dbReference type="Rhea" id="RHEA:27658"/>
        <dbReference type="ChEBI" id="CHEBI:57259"/>
        <dbReference type="ChEBI" id="CHEBI:62877"/>
        <dbReference type="EC" id="5.4.2.7"/>
    </reaction>
</comment>
<dbReference type="NCBIfam" id="NF003766">
    <property type="entry name" value="PRK05362.1"/>
    <property type="match status" value="1"/>
</dbReference>
<dbReference type="SUPFAM" id="SSF53649">
    <property type="entry name" value="Alkaline phosphatase-like"/>
    <property type="match status" value="1"/>
</dbReference>
<dbReference type="UniPathway" id="UPA00087">
    <property type="reaction ID" value="UER00173"/>
</dbReference>
<dbReference type="GO" id="GO:0008973">
    <property type="term" value="F:phosphopentomutase activity"/>
    <property type="evidence" value="ECO:0007669"/>
    <property type="project" value="UniProtKB-UniRule"/>
</dbReference>
<dbReference type="EMBL" id="FNNC01000001">
    <property type="protein sequence ID" value="SDW18411.1"/>
    <property type="molecule type" value="Genomic_DNA"/>
</dbReference>
<dbReference type="GO" id="GO:0000287">
    <property type="term" value="F:magnesium ion binding"/>
    <property type="evidence" value="ECO:0007669"/>
    <property type="project" value="UniProtKB-UniRule"/>
</dbReference>
<feature type="domain" description="Metalloenzyme" evidence="8">
    <location>
        <begin position="8"/>
        <end position="380"/>
    </location>
</feature>
<evidence type="ECO:0000256" key="1">
    <source>
        <dbReference type="ARBA" id="ARBA00010373"/>
    </source>
</evidence>
<dbReference type="STRING" id="1122204.SAMN05421781_0755"/>
<dbReference type="SUPFAM" id="SSF143856">
    <property type="entry name" value="DeoB insert domain-like"/>
    <property type="match status" value="1"/>
</dbReference>
<dbReference type="GO" id="GO:0006018">
    <property type="term" value="P:2-deoxyribose 1-phosphate catabolic process"/>
    <property type="evidence" value="ECO:0007669"/>
    <property type="project" value="UniProtKB-UniRule"/>
</dbReference>
<dbReference type="Proteomes" id="UP000199488">
    <property type="component" value="Unassembled WGS sequence"/>
</dbReference>
<dbReference type="OrthoDB" id="9769930at2"/>
<feature type="binding site" evidence="6">
    <location>
        <position position="341"/>
    </location>
    <ligand>
        <name>Mn(2+)</name>
        <dbReference type="ChEBI" id="CHEBI:29035"/>
        <label>2</label>
    </ligand>
</feature>
<dbReference type="InterPro" id="IPR024052">
    <property type="entry name" value="Phosphopentomutase_DeoB_cap_sf"/>
</dbReference>
<reference evidence="9 10" key="1">
    <citation type="submission" date="2016-10" db="EMBL/GenBank/DDBJ databases">
        <authorList>
            <person name="de Groot N.N."/>
        </authorList>
    </citation>
    <scope>NUCLEOTIDE SEQUENCE [LARGE SCALE GENOMIC DNA]</scope>
    <source>
        <strain evidence="9 10">DSM 23126</strain>
    </source>
</reference>
<name>A0A1H2RG81_9BACI</name>
<keyword evidence="2 6" id="KW-0963">Cytoplasm</keyword>
<comment type="function">
    <text evidence="6">Isomerase that catalyzes the conversion of deoxy-ribose 1-phosphate (dRib-1-P) and ribose 1-phosphate (Rib-1-P) to deoxy-ribose 5-phosphate (dRib-5-P) and ribose 5-phosphate (Rib-5-P), respectively.</text>
</comment>